<protein>
    <submittedName>
        <fullName evidence="2">Uncharacterized protein</fullName>
    </submittedName>
</protein>
<proteinExistence type="predicted"/>
<name>A0A915DH73_9BILA</name>
<keyword evidence="1" id="KW-1185">Reference proteome</keyword>
<accession>A0A915DH73</accession>
<organism evidence="1 2">
    <name type="scientific">Ditylenchus dipsaci</name>
    <dbReference type="NCBI Taxonomy" id="166011"/>
    <lineage>
        <taxon>Eukaryota</taxon>
        <taxon>Metazoa</taxon>
        <taxon>Ecdysozoa</taxon>
        <taxon>Nematoda</taxon>
        <taxon>Chromadorea</taxon>
        <taxon>Rhabditida</taxon>
        <taxon>Tylenchina</taxon>
        <taxon>Tylenchomorpha</taxon>
        <taxon>Sphaerularioidea</taxon>
        <taxon>Anguinidae</taxon>
        <taxon>Anguininae</taxon>
        <taxon>Ditylenchus</taxon>
    </lineage>
</organism>
<reference evidence="2" key="1">
    <citation type="submission" date="2022-11" db="UniProtKB">
        <authorList>
            <consortium name="WormBaseParasite"/>
        </authorList>
    </citation>
    <scope>IDENTIFICATION</scope>
</reference>
<evidence type="ECO:0000313" key="2">
    <source>
        <dbReference type="WBParaSite" id="jg19478.2"/>
    </source>
</evidence>
<evidence type="ECO:0000313" key="1">
    <source>
        <dbReference type="Proteomes" id="UP000887574"/>
    </source>
</evidence>
<dbReference type="WBParaSite" id="jg19478.2">
    <property type="protein sequence ID" value="jg19478.2"/>
    <property type="gene ID" value="jg19478"/>
</dbReference>
<sequence>MVHQVQQVLQVRLASQESQVDLKEEMKHLFGSFPGLDGLYCQCPHRASIVEAAKEQTKKGEYIAYNGTLNL</sequence>
<dbReference type="AlphaFoldDB" id="A0A915DH73"/>
<dbReference type="Proteomes" id="UP000887574">
    <property type="component" value="Unplaced"/>
</dbReference>